<evidence type="ECO:0000313" key="1">
    <source>
        <dbReference type="EMBL" id="PFH48303.1"/>
    </source>
</evidence>
<dbReference type="PANTHER" id="PTHR12277">
    <property type="entry name" value="ALPHA/BETA HYDROLASE DOMAIN-CONTAINING PROTEIN"/>
    <property type="match status" value="1"/>
</dbReference>
<reference evidence="1 2" key="1">
    <citation type="submission" date="2014-02" db="EMBL/GenBank/DDBJ databases">
        <title>Transposable element dynamics among asymbiotic and ectomycorrhizal Amanita fungi.</title>
        <authorList>
            <consortium name="DOE Joint Genome Institute"/>
            <person name="Hess J."/>
            <person name="Skrede I."/>
            <person name="Wolfe B."/>
            <person name="LaButti K."/>
            <person name="Ohm R.A."/>
            <person name="Grigoriev I.V."/>
            <person name="Pringle A."/>
        </authorList>
    </citation>
    <scope>NUCLEOTIDE SEQUENCE [LARGE SCALE GENOMIC DNA]</scope>
    <source>
        <strain evidence="1 2">SKay4041</strain>
    </source>
</reference>
<name>A0A2A9NKU5_9AGAR</name>
<gene>
    <name evidence="1" type="ORF">AMATHDRAFT_5930</name>
</gene>
<sequence length="203" mass="22176">MFLGNGMEIGGGAELDIGKMYYAMNCNVLMVSYRGYSLSEGYPSEKGRHIDKYTNIGLSSEIMSFLPNFAMFPIVVYGLSLGGAVAIDLTSRNSSQIAALIVENTFTSLPDIVHGGALDQVVPPRHMEQLFELALLRGRDANSTIKAADDVNPLILSVFESFPSGSHANTGNQWSYREAVAHFLERDDIQKSNKSTTEQSSQL</sequence>
<dbReference type="SUPFAM" id="SSF53474">
    <property type="entry name" value="alpha/beta-Hydrolases"/>
    <property type="match status" value="1"/>
</dbReference>
<proteinExistence type="predicted"/>
<dbReference type="STRING" id="703135.A0A2A9NKU5"/>
<evidence type="ECO:0000313" key="2">
    <source>
        <dbReference type="Proteomes" id="UP000242287"/>
    </source>
</evidence>
<dbReference type="GO" id="GO:0008474">
    <property type="term" value="F:palmitoyl-(protein) hydrolase activity"/>
    <property type="evidence" value="ECO:0007669"/>
    <property type="project" value="TreeGrafter"/>
</dbReference>
<protein>
    <recommendedName>
        <fullName evidence="3">Serine aminopeptidase S33 domain-containing protein</fullName>
    </recommendedName>
</protein>
<dbReference type="PANTHER" id="PTHR12277:SF81">
    <property type="entry name" value="PROTEIN ABHD13"/>
    <property type="match status" value="1"/>
</dbReference>
<evidence type="ECO:0008006" key="3">
    <source>
        <dbReference type="Google" id="ProtNLM"/>
    </source>
</evidence>
<dbReference type="OrthoDB" id="10249433at2759"/>
<dbReference type="Proteomes" id="UP000242287">
    <property type="component" value="Unassembled WGS sequence"/>
</dbReference>
<dbReference type="EMBL" id="KZ302068">
    <property type="protein sequence ID" value="PFH48303.1"/>
    <property type="molecule type" value="Genomic_DNA"/>
</dbReference>
<dbReference type="AlphaFoldDB" id="A0A2A9NKU5"/>
<dbReference type="InterPro" id="IPR029058">
    <property type="entry name" value="AB_hydrolase_fold"/>
</dbReference>
<accession>A0A2A9NKU5</accession>
<organism evidence="1 2">
    <name type="scientific">Amanita thiersii Skay4041</name>
    <dbReference type="NCBI Taxonomy" id="703135"/>
    <lineage>
        <taxon>Eukaryota</taxon>
        <taxon>Fungi</taxon>
        <taxon>Dikarya</taxon>
        <taxon>Basidiomycota</taxon>
        <taxon>Agaricomycotina</taxon>
        <taxon>Agaricomycetes</taxon>
        <taxon>Agaricomycetidae</taxon>
        <taxon>Agaricales</taxon>
        <taxon>Pluteineae</taxon>
        <taxon>Amanitaceae</taxon>
        <taxon>Amanita</taxon>
    </lineage>
</organism>
<keyword evidence="2" id="KW-1185">Reference proteome</keyword>
<dbReference type="GO" id="GO:0016020">
    <property type="term" value="C:membrane"/>
    <property type="evidence" value="ECO:0007669"/>
    <property type="project" value="TreeGrafter"/>
</dbReference>
<dbReference type="Gene3D" id="3.40.50.1820">
    <property type="entry name" value="alpha/beta hydrolase"/>
    <property type="match status" value="1"/>
</dbReference>